<dbReference type="SMART" id="SM00342">
    <property type="entry name" value="HTH_ARAC"/>
    <property type="match status" value="1"/>
</dbReference>
<dbReference type="GO" id="GO:0043565">
    <property type="term" value="F:sequence-specific DNA binding"/>
    <property type="evidence" value="ECO:0007669"/>
    <property type="project" value="InterPro"/>
</dbReference>
<organism evidence="5 6">
    <name type="scientific">Streptomyces phaeofaciens</name>
    <dbReference type="NCBI Taxonomy" id="68254"/>
    <lineage>
        <taxon>Bacteria</taxon>
        <taxon>Bacillati</taxon>
        <taxon>Actinomycetota</taxon>
        <taxon>Actinomycetes</taxon>
        <taxon>Kitasatosporales</taxon>
        <taxon>Streptomycetaceae</taxon>
        <taxon>Streptomyces</taxon>
    </lineage>
</organism>
<proteinExistence type="predicted"/>
<evidence type="ECO:0000256" key="2">
    <source>
        <dbReference type="ARBA" id="ARBA00023125"/>
    </source>
</evidence>
<dbReference type="Gene3D" id="1.10.10.60">
    <property type="entry name" value="Homeodomain-like"/>
    <property type="match status" value="1"/>
</dbReference>
<dbReference type="InterPro" id="IPR018060">
    <property type="entry name" value="HTH_AraC"/>
</dbReference>
<dbReference type="GO" id="GO:0003700">
    <property type="term" value="F:DNA-binding transcription factor activity"/>
    <property type="evidence" value="ECO:0007669"/>
    <property type="project" value="InterPro"/>
</dbReference>
<keyword evidence="2" id="KW-0238">DNA-binding</keyword>
<dbReference type="InterPro" id="IPR009057">
    <property type="entry name" value="Homeodomain-like_sf"/>
</dbReference>
<dbReference type="PANTHER" id="PTHR43280">
    <property type="entry name" value="ARAC-FAMILY TRANSCRIPTIONAL REGULATOR"/>
    <property type="match status" value="1"/>
</dbReference>
<evidence type="ECO:0000313" key="5">
    <source>
        <dbReference type="EMBL" id="GGT91494.1"/>
    </source>
</evidence>
<feature type="domain" description="HTH araC/xylS-type" evidence="4">
    <location>
        <begin position="146"/>
        <end position="244"/>
    </location>
</feature>
<dbReference type="InterPro" id="IPR037923">
    <property type="entry name" value="HTH-like"/>
</dbReference>
<reference evidence="5" key="1">
    <citation type="journal article" date="2014" name="Int. J. Syst. Evol. Microbiol.">
        <title>Complete genome sequence of Corynebacterium casei LMG S-19264T (=DSM 44701T), isolated from a smear-ripened cheese.</title>
        <authorList>
            <consortium name="US DOE Joint Genome Institute (JGI-PGF)"/>
            <person name="Walter F."/>
            <person name="Albersmeier A."/>
            <person name="Kalinowski J."/>
            <person name="Ruckert C."/>
        </authorList>
    </citation>
    <scope>NUCLEOTIDE SEQUENCE</scope>
    <source>
        <strain evidence="5">JCM 4125</strain>
    </source>
</reference>
<dbReference type="Pfam" id="PF12833">
    <property type="entry name" value="HTH_18"/>
    <property type="match status" value="1"/>
</dbReference>
<evidence type="ECO:0000259" key="4">
    <source>
        <dbReference type="PROSITE" id="PS01124"/>
    </source>
</evidence>
<dbReference type="InterPro" id="IPR003313">
    <property type="entry name" value="AraC-bd"/>
</dbReference>
<accession>A0A918HRB8</accession>
<reference evidence="5" key="2">
    <citation type="submission" date="2020-09" db="EMBL/GenBank/DDBJ databases">
        <authorList>
            <person name="Sun Q."/>
            <person name="Ohkuma M."/>
        </authorList>
    </citation>
    <scope>NUCLEOTIDE SEQUENCE</scope>
    <source>
        <strain evidence="5">JCM 4125</strain>
    </source>
</reference>
<dbReference type="Proteomes" id="UP000646776">
    <property type="component" value="Unassembled WGS sequence"/>
</dbReference>
<name>A0A918HRB8_9ACTN</name>
<dbReference type="EMBL" id="BMSA01000039">
    <property type="protein sequence ID" value="GGT91494.1"/>
    <property type="molecule type" value="Genomic_DNA"/>
</dbReference>
<evidence type="ECO:0000313" key="6">
    <source>
        <dbReference type="Proteomes" id="UP000646776"/>
    </source>
</evidence>
<evidence type="ECO:0000256" key="3">
    <source>
        <dbReference type="ARBA" id="ARBA00023163"/>
    </source>
</evidence>
<dbReference type="SUPFAM" id="SSF51215">
    <property type="entry name" value="Regulatory protein AraC"/>
    <property type="match status" value="1"/>
</dbReference>
<dbReference type="AlphaFoldDB" id="A0A918HRB8"/>
<evidence type="ECO:0000256" key="1">
    <source>
        <dbReference type="ARBA" id="ARBA00023015"/>
    </source>
</evidence>
<dbReference type="PANTHER" id="PTHR43280:SF32">
    <property type="entry name" value="TRANSCRIPTIONAL REGULATORY PROTEIN"/>
    <property type="match status" value="1"/>
</dbReference>
<gene>
    <name evidence="5" type="ORF">GCM10010226_81880</name>
</gene>
<dbReference type="Pfam" id="PF02311">
    <property type="entry name" value="AraC_binding"/>
    <property type="match status" value="1"/>
</dbReference>
<dbReference type="SUPFAM" id="SSF46689">
    <property type="entry name" value="Homeodomain-like"/>
    <property type="match status" value="1"/>
</dbReference>
<protein>
    <submittedName>
        <fullName evidence="5">Transcriptional regulator</fullName>
    </submittedName>
</protein>
<keyword evidence="6" id="KW-1185">Reference proteome</keyword>
<keyword evidence="1" id="KW-0805">Transcription regulation</keyword>
<comment type="caution">
    <text evidence="5">The sequence shown here is derived from an EMBL/GenBank/DDBJ whole genome shotgun (WGS) entry which is preliminary data.</text>
</comment>
<sequence length="249" mass="27596">MHRVDFHTLTLITEGSGEHAIDFVTYPCRPGTLLWVRPGQVQSFVRPGTANGTHLLFTPAFPPHASSADRLVNEWYGPACRQLGASPTYALLSTLLGQLRAEYDRPEQDVSAEILQLLLATMLLQIDRLPHPDSGADPRASGEVYTRFRAELERSYATTRRAADYAHRLGYTVKTLTRACTAATGQPVKHVIDGRVALEARRLLAHTDEPVATLARRLGFPEPTNFGKFFTRHTGVTPGAFRQAHQSQQ</sequence>
<keyword evidence="3" id="KW-0804">Transcription</keyword>
<dbReference type="PROSITE" id="PS01124">
    <property type="entry name" value="HTH_ARAC_FAMILY_2"/>
    <property type="match status" value="1"/>
</dbReference>